<evidence type="ECO:0000313" key="3">
    <source>
        <dbReference type="Proteomes" id="UP000011531"/>
    </source>
</evidence>
<organism evidence="2 3">
    <name type="scientific">Natronococcus jeotgali DSM 18795</name>
    <dbReference type="NCBI Taxonomy" id="1227498"/>
    <lineage>
        <taxon>Archaea</taxon>
        <taxon>Methanobacteriati</taxon>
        <taxon>Methanobacteriota</taxon>
        <taxon>Stenosarchaea group</taxon>
        <taxon>Halobacteria</taxon>
        <taxon>Halobacteriales</taxon>
        <taxon>Natrialbaceae</taxon>
        <taxon>Natronococcus</taxon>
    </lineage>
</organism>
<keyword evidence="3" id="KW-1185">Reference proteome</keyword>
<feature type="region of interest" description="Disordered" evidence="1">
    <location>
        <begin position="1"/>
        <end position="22"/>
    </location>
</feature>
<dbReference type="Proteomes" id="UP000011531">
    <property type="component" value="Unassembled WGS sequence"/>
</dbReference>
<feature type="non-terminal residue" evidence="2">
    <location>
        <position position="1"/>
    </location>
</feature>
<gene>
    <name evidence="2" type="ORF">C492_16401</name>
</gene>
<name>L9WZ26_9EURY</name>
<dbReference type="Gene3D" id="3.40.50.10490">
    <property type="entry name" value="Glucose-6-phosphate isomerase like protein, domain 1"/>
    <property type="match status" value="1"/>
</dbReference>
<protein>
    <submittedName>
        <fullName evidence="2">Uncharacterized protein</fullName>
    </submittedName>
</protein>
<evidence type="ECO:0000313" key="2">
    <source>
        <dbReference type="EMBL" id="ELY54739.1"/>
    </source>
</evidence>
<reference evidence="2 3" key="1">
    <citation type="journal article" date="2014" name="PLoS Genet.">
        <title>Phylogenetically driven sequencing of extremely halophilic archaea reveals strategies for static and dynamic osmo-response.</title>
        <authorList>
            <person name="Becker E.A."/>
            <person name="Seitzer P.M."/>
            <person name="Tritt A."/>
            <person name="Larsen D."/>
            <person name="Krusor M."/>
            <person name="Yao A.I."/>
            <person name="Wu D."/>
            <person name="Madern D."/>
            <person name="Eisen J.A."/>
            <person name="Darling A.E."/>
            <person name="Facciotti M.T."/>
        </authorList>
    </citation>
    <scope>NUCLEOTIDE SEQUENCE [LARGE SCALE GENOMIC DNA]</scope>
    <source>
        <strain evidence="2 3">DSM 18795</strain>
    </source>
</reference>
<comment type="caution">
    <text evidence="2">The sequence shown here is derived from an EMBL/GenBank/DDBJ whole genome shotgun (WGS) entry which is preliminary data.</text>
</comment>
<dbReference type="AlphaFoldDB" id="L9WZ26"/>
<dbReference type="EMBL" id="AOIA01000135">
    <property type="protein sequence ID" value="ELY54739.1"/>
    <property type="molecule type" value="Genomic_DNA"/>
</dbReference>
<proteinExistence type="predicted"/>
<accession>L9WZ26</accession>
<sequence length="22" mass="2364">AADLLGRPIDKPRNLAKSVTVE</sequence>
<evidence type="ECO:0000256" key="1">
    <source>
        <dbReference type="SAM" id="MobiDB-lite"/>
    </source>
</evidence>